<dbReference type="KEGG" id="paln:B0W48_02140"/>
<gene>
    <name evidence="1" type="ORF">B0W48_02140</name>
</gene>
<dbReference type="AlphaFoldDB" id="A0A1Q2GUC4"/>
<reference evidence="1 2" key="1">
    <citation type="submission" date="2017-02" db="EMBL/GenBank/DDBJ databases">
        <title>Complete genome sequence of the cold-active Pseudoalteromonas aliena strain EH1 isolated from Arctic seawater.</title>
        <authorList>
            <person name="Kim E."/>
            <person name="Heo E."/>
            <person name="Kim H."/>
            <person name="Kim D."/>
        </authorList>
    </citation>
    <scope>NUCLEOTIDE SEQUENCE [LARGE SCALE GENOMIC DNA]</scope>
    <source>
        <strain evidence="1 2">EH1</strain>
    </source>
</reference>
<name>A0A1Q2GUC4_9GAMM</name>
<dbReference type="Proteomes" id="UP000188243">
    <property type="component" value="Chromosome"/>
</dbReference>
<dbReference type="RefSeq" id="WP_077535426.1">
    <property type="nucleotide sequence ID" value="NZ_CP019628.1"/>
</dbReference>
<evidence type="ECO:0000313" key="2">
    <source>
        <dbReference type="Proteomes" id="UP000188243"/>
    </source>
</evidence>
<dbReference type="EMBL" id="CP019628">
    <property type="protein sequence ID" value="AQP98702.1"/>
    <property type="molecule type" value="Genomic_DNA"/>
</dbReference>
<accession>A0A1Q2GUC4</accession>
<dbReference type="STRING" id="247523.B0W48_02140"/>
<organism evidence="1 2">
    <name type="scientific">Pseudoalteromonas aliena</name>
    <dbReference type="NCBI Taxonomy" id="247523"/>
    <lineage>
        <taxon>Bacteria</taxon>
        <taxon>Pseudomonadati</taxon>
        <taxon>Pseudomonadota</taxon>
        <taxon>Gammaproteobacteria</taxon>
        <taxon>Alteromonadales</taxon>
        <taxon>Pseudoalteromonadaceae</taxon>
        <taxon>Pseudoalteromonas</taxon>
    </lineage>
</organism>
<protein>
    <submittedName>
        <fullName evidence="1">Uncharacterized protein</fullName>
    </submittedName>
</protein>
<evidence type="ECO:0000313" key="1">
    <source>
        <dbReference type="EMBL" id="AQP98702.1"/>
    </source>
</evidence>
<proteinExistence type="predicted"/>
<sequence>MKAINLYLALIFTAFCLLLLPYKANADGIVVDKVYHPYVLPFEREFEWRLVSHQTDSGNMLAQRVGMGRAINDTMALEGYLVGERDDNGDFGLEAYELELRWQLIEQGRLWADWGALFELEKKHNEDIYEATSGFVIEKEFGKTSVTMNAFLVYEWGQDIKNEWETEFRAQYRYRYRAAFQPALELYVGEDFVGIGPGFIGLHRFAGQKQLKWEAGFISEISQSEKNHSFRLALEFEF</sequence>